<feature type="domain" description="SIS" evidence="12">
    <location>
        <begin position="464"/>
        <end position="605"/>
    </location>
</feature>
<organism evidence="13 14">
    <name type="scientific">Candidatus Doudnabacteria bacterium RIFCSPHIGHO2_01_FULL_49_9</name>
    <dbReference type="NCBI Taxonomy" id="1817827"/>
    <lineage>
        <taxon>Bacteria</taxon>
        <taxon>Candidatus Doudnaibacteriota</taxon>
    </lineage>
</organism>
<dbReference type="Pfam" id="PF01380">
    <property type="entry name" value="SIS"/>
    <property type="match status" value="2"/>
</dbReference>
<dbReference type="InterPro" id="IPR005855">
    <property type="entry name" value="GFAT"/>
</dbReference>
<evidence type="ECO:0000256" key="2">
    <source>
        <dbReference type="ARBA" id="ARBA00004496"/>
    </source>
</evidence>
<dbReference type="CDD" id="cd00714">
    <property type="entry name" value="GFAT"/>
    <property type="match status" value="1"/>
</dbReference>
<dbReference type="NCBIfam" id="NF001484">
    <property type="entry name" value="PRK00331.1"/>
    <property type="match status" value="1"/>
</dbReference>
<feature type="active site" description="Nucleophile; for GATase activity" evidence="10">
    <location>
        <position position="2"/>
    </location>
</feature>
<reference evidence="13 14" key="1">
    <citation type="journal article" date="2016" name="Nat. Commun.">
        <title>Thousands of microbial genomes shed light on interconnected biogeochemical processes in an aquifer system.</title>
        <authorList>
            <person name="Anantharaman K."/>
            <person name="Brown C.T."/>
            <person name="Hug L.A."/>
            <person name="Sharon I."/>
            <person name="Castelle C.J."/>
            <person name="Probst A.J."/>
            <person name="Thomas B.C."/>
            <person name="Singh A."/>
            <person name="Wilkins M.J."/>
            <person name="Karaoz U."/>
            <person name="Brodie E.L."/>
            <person name="Williams K.H."/>
            <person name="Hubbard S.S."/>
            <person name="Banfield J.F."/>
        </authorList>
    </citation>
    <scope>NUCLEOTIDE SEQUENCE [LARGE SCALE GENOMIC DNA]</scope>
</reference>
<proteinExistence type="inferred from homology"/>
<dbReference type="GO" id="GO:0046349">
    <property type="term" value="P:amino sugar biosynthetic process"/>
    <property type="evidence" value="ECO:0007669"/>
    <property type="project" value="UniProtKB-ARBA"/>
</dbReference>
<comment type="subcellular location">
    <subcellularLocation>
        <location evidence="2 10">Cytoplasm</location>
    </subcellularLocation>
</comment>
<evidence type="ECO:0000256" key="8">
    <source>
        <dbReference type="ARBA" id="ARBA00022737"/>
    </source>
</evidence>
<evidence type="ECO:0000256" key="10">
    <source>
        <dbReference type="HAMAP-Rule" id="MF_00164"/>
    </source>
</evidence>
<dbReference type="FunFam" id="3.40.50.10490:FF:000002">
    <property type="entry name" value="Glutamine--fructose-6-phosphate aminotransferase [isomerizing]"/>
    <property type="match status" value="1"/>
</dbReference>
<evidence type="ECO:0000313" key="13">
    <source>
        <dbReference type="EMBL" id="OGE82921.1"/>
    </source>
</evidence>
<sequence>MCGIVGYVGKKNPVSVVVDGLRALEYRGYDSAGIAFLDNDNIKVIKTAGRVDDLVKLVDASGSYASIAMGHTRWATHGEPNDANAHPHFDCLEQIFIAHNGVIENYHDLKKDLIKRGHKFRSQTDTEVIAHLIEDEGKDVPNTPIEELVLKVLPKLKGTYGLVVMSKGEPNKMVAVRNFSPLLLGVGNNEYIIASDASPILKHTRQIIYLNDGEMAVVTPQNYGIVNVFNQLVQREVQHVDHTIEMAEKGNYPHFSIKEIMEQPDALRSTLRGRLLLEEGKAKLGGLEEKKEIKEKLRLIERLIITSCGTANLAGMIGKYMLEEYAGVRTEVDLASEFRYRKPILDEKTAVMVISQSGETADTIGALKEAKEKGVLTLGIVNVVGSSVARMTDAGVYNHAGPEVSVASYKAFTSQLAVLALYTLFLGRQRNLSLTMGKRIVKELLKIPDLVEETLKVAEQMKKIAEKYLPYRDFLFIGRKYNLATAYEGALKLKEVAYVHAEGYGSGEMKHGPLAMIDEEFPTVVIVPQDSVYEKNISNTQEIKARRGPIIAIATKGDKEIGKIVDDVIYIPKTLEMLTPILAVIPLQLFAYYSGVLRGLDVDKPRNLAKSVTVE</sequence>
<dbReference type="FunFam" id="3.60.20.10:FF:000006">
    <property type="entry name" value="Glutamine--fructose-6-phosphate aminotransferase [isomerizing]"/>
    <property type="match status" value="1"/>
</dbReference>
<dbReference type="AlphaFoldDB" id="A0A1F5NZ51"/>
<keyword evidence="9" id="KW-0315">Glutamine amidotransferase</keyword>
<accession>A0A1F5NZ51</accession>
<name>A0A1F5NZ51_9BACT</name>
<dbReference type="InterPro" id="IPR035490">
    <property type="entry name" value="GlmS/FrlB_SIS"/>
</dbReference>
<keyword evidence="8" id="KW-0677">Repeat</keyword>
<evidence type="ECO:0000256" key="9">
    <source>
        <dbReference type="ARBA" id="ARBA00022962"/>
    </source>
</evidence>
<dbReference type="InterPro" id="IPR035466">
    <property type="entry name" value="GlmS/AgaS_SIS"/>
</dbReference>
<dbReference type="GO" id="GO:0005975">
    <property type="term" value="P:carbohydrate metabolic process"/>
    <property type="evidence" value="ECO:0007669"/>
    <property type="project" value="UniProtKB-UniRule"/>
</dbReference>
<dbReference type="PANTHER" id="PTHR10937">
    <property type="entry name" value="GLUCOSAMINE--FRUCTOSE-6-PHOSPHATE AMINOTRANSFERASE, ISOMERIZING"/>
    <property type="match status" value="1"/>
</dbReference>
<dbReference type="HAMAP" id="MF_00164">
    <property type="entry name" value="GlmS"/>
    <property type="match status" value="1"/>
</dbReference>
<dbReference type="InterPro" id="IPR017932">
    <property type="entry name" value="GATase_2_dom"/>
</dbReference>
<dbReference type="GO" id="GO:0004360">
    <property type="term" value="F:glutamine-fructose-6-phosphate transaminase (isomerizing) activity"/>
    <property type="evidence" value="ECO:0007669"/>
    <property type="project" value="UniProtKB-UniRule"/>
</dbReference>
<comment type="function">
    <text evidence="10">Catalyzes the first step in hexosamine metabolism, converting fructose-6P into glucosamine-6P using glutamine as a nitrogen source.</text>
</comment>
<dbReference type="PROSITE" id="PS51278">
    <property type="entry name" value="GATASE_TYPE_2"/>
    <property type="match status" value="1"/>
</dbReference>
<dbReference type="Proteomes" id="UP000176339">
    <property type="component" value="Unassembled WGS sequence"/>
</dbReference>
<dbReference type="CDD" id="cd05009">
    <property type="entry name" value="SIS_GlmS_GlmD_2"/>
    <property type="match status" value="1"/>
</dbReference>
<feature type="domain" description="Glutamine amidotransferase type-2" evidence="11">
    <location>
        <begin position="2"/>
        <end position="221"/>
    </location>
</feature>
<dbReference type="Gene3D" id="3.60.20.10">
    <property type="entry name" value="Glutamine Phosphoribosylpyrophosphate, subunit 1, domain 1"/>
    <property type="match status" value="1"/>
</dbReference>
<feature type="active site" description="For Fru-6P isomerization activity" evidence="10">
    <location>
        <position position="610"/>
    </location>
</feature>
<dbReference type="PROSITE" id="PS51464">
    <property type="entry name" value="SIS"/>
    <property type="match status" value="2"/>
</dbReference>
<comment type="catalytic activity">
    <reaction evidence="1 10">
        <text>D-fructose 6-phosphate + L-glutamine = D-glucosamine 6-phosphate + L-glutamate</text>
        <dbReference type="Rhea" id="RHEA:13237"/>
        <dbReference type="ChEBI" id="CHEBI:29985"/>
        <dbReference type="ChEBI" id="CHEBI:58359"/>
        <dbReference type="ChEBI" id="CHEBI:58725"/>
        <dbReference type="ChEBI" id="CHEBI:61527"/>
        <dbReference type="EC" id="2.6.1.16"/>
    </reaction>
</comment>
<gene>
    <name evidence="10" type="primary">glmS</name>
    <name evidence="13" type="ORF">A2846_02540</name>
</gene>
<dbReference type="Pfam" id="PF13522">
    <property type="entry name" value="GATase_6"/>
    <property type="match status" value="1"/>
</dbReference>
<comment type="caution">
    <text evidence="13">The sequence shown here is derived from an EMBL/GenBank/DDBJ whole genome shotgun (WGS) entry which is preliminary data.</text>
</comment>
<dbReference type="CDD" id="cd05008">
    <property type="entry name" value="SIS_GlmS_GlmD_1"/>
    <property type="match status" value="1"/>
</dbReference>
<dbReference type="InterPro" id="IPR029055">
    <property type="entry name" value="Ntn_hydrolases_N"/>
</dbReference>
<evidence type="ECO:0000256" key="5">
    <source>
        <dbReference type="ARBA" id="ARBA00022490"/>
    </source>
</evidence>
<evidence type="ECO:0000256" key="7">
    <source>
        <dbReference type="ARBA" id="ARBA00022679"/>
    </source>
</evidence>
<dbReference type="GO" id="GO:0005829">
    <property type="term" value="C:cytosol"/>
    <property type="evidence" value="ECO:0007669"/>
    <property type="project" value="TreeGrafter"/>
</dbReference>
<dbReference type="Gene3D" id="3.40.50.10490">
    <property type="entry name" value="Glucose-6-phosphate isomerase like protein, domain 1"/>
    <property type="match status" value="2"/>
</dbReference>
<evidence type="ECO:0000256" key="1">
    <source>
        <dbReference type="ARBA" id="ARBA00001031"/>
    </source>
</evidence>
<dbReference type="SUPFAM" id="SSF53697">
    <property type="entry name" value="SIS domain"/>
    <property type="match status" value="1"/>
</dbReference>
<dbReference type="SUPFAM" id="SSF56235">
    <property type="entry name" value="N-terminal nucleophile aminohydrolases (Ntn hydrolases)"/>
    <property type="match status" value="1"/>
</dbReference>
<feature type="initiator methionine" description="Removed" evidence="10">
    <location>
        <position position="1"/>
    </location>
</feature>
<keyword evidence="7 10" id="KW-0808">Transferase</keyword>
<evidence type="ECO:0000259" key="11">
    <source>
        <dbReference type="PROSITE" id="PS51278"/>
    </source>
</evidence>
<evidence type="ECO:0000256" key="3">
    <source>
        <dbReference type="ARBA" id="ARBA00012916"/>
    </source>
</evidence>
<dbReference type="EMBL" id="MFEN01000059">
    <property type="protein sequence ID" value="OGE82921.1"/>
    <property type="molecule type" value="Genomic_DNA"/>
</dbReference>
<dbReference type="GO" id="GO:0006487">
    <property type="term" value="P:protein N-linked glycosylation"/>
    <property type="evidence" value="ECO:0007669"/>
    <property type="project" value="TreeGrafter"/>
</dbReference>
<dbReference type="NCBIfam" id="TIGR01135">
    <property type="entry name" value="glmS"/>
    <property type="match status" value="1"/>
</dbReference>
<dbReference type="EC" id="2.6.1.16" evidence="3 10"/>
<keyword evidence="6 10" id="KW-0032">Aminotransferase</keyword>
<evidence type="ECO:0000313" key="14">
    <source>
        <dbReference type="Proteomes" id="UP000176339"/>
    </source>
</evidence>
<dbReference type="InterPro" id="IPR047084">
    <property type="entry name" value="GFAT_N"/>
</dbReference>
<dbReference type="GO" id="GO:0097367">
    <property type="term" value="F:carbohydrate derivative binding"/>
    <property type="evidence" value="ECO:0007669"/>
    <property type="project" value="InterPro"/>
</dbReference>
<dbReference type="GO" id="GO:0006002">
    <property type="term" value="P:fructose 6-phosphate metabolic process"/>
    <property type="evidence" value="ECO:0007669"/>
    <property type="project" value="TreeGrafter"/>
</dbReference>
<dbReference type="PANTHER" id="PTHR10937:SF0">
    <property type="entry name" value="GLUTAMINE--FRUCTOSE-6-PHOSPHATE TRANSAMINASE (ISOMERIZING)"/>
    <property type="match status" value="1"/>
</dbReference>
<evidence type="ECO:0000256" key="6">
    <source>
        <dbReference type="ARBA" id="ARBA00022576"/>
    </source>
</evidence>
<feature type="domain" description="SIS" evidence="12">
    <location>
        <begin position="293"/>
        <end position="432"/>
    </location>
</feature>
<protein>
    <recommendedName>
        <fullName evidence="4 10">Glutamine--fructose-6-phosphate aminotransferase [isomerizing]</fullName>
        <ecNumber evidence="3 10">2.6.1.16</ecNumber>
    </recommendedName>
    <alternativeName>
        <fullName evidence="10">D-fructose-6-phosphate amidotransferase</fullName>
    </alternativeName>
    <alternativeName>
        <fullName evidence="10">GFAT</fullName>
    </alternativeName>
    <alternativeName>
        <fullName evidence="10">Glucosamine-6-phosphate synthase</fullName>
    </alternativeName>
    <alternativeName>
        <fullName evidence="10">Hexosephosphate aminotransferase</fullName>
    </alternativeName>
    <alternativeName>
        <fullName evidence="10">L-glutamine--D-fructose-6-phosphate amidotransferase</fullName>
    </alternativeName>
</protein>
<dbReference type="FunFam" id="3.40.50.10490:FF:000001">
    <property type="entry name" value="Glutamine--fructose-6-phosphate aminotransferase [isomerizing]"/>
    <property type="match status" value="1"/>
</dbReference>
<evidence type="ECO:0000256" key="4">
    <source>
        <dbReference type="ARBA" id="ARBA00016090"/>
    </source>
</evidence>
<evidence type="ECO:0000259" key="12">
    <source>
        <dbReference type="PROSITE" id="PS51464"/>
    </source>
</evidence>
<comment type="subunit">
    <text evidence="10">Homodimer.</text>
</comment>
<dbReference type="InterPro" id="IPR046348">
    <property type="entry name" value="SIS_dom_sf"/>
</dbReference>
<dbReference type="InterPro" id="IPR001347">
    <property type="entry name" value="SIS_dom"/>
</dbReference>
<dbReference type="GO" id="GO:0006047">
    <property type="term" value="P:UDP-N-acetylglucosamine metabolic process"/>
    <property type="evidence" value="ECO:0007669"/>
    <property type="project" value="TreeGrafter"/>
</dbReference>
<keyword evidence="5 10" id="KW-0963">Cytoplasm</keyword>